<dbReference type="EMBL" id="JAAGMN010000740">
    <property type="protein sequence ID" value="NEE06213.1"/>
    <property type="molecule type" value="Genomic_DNA"/>
</dbReference>
<proteinExistence type="predicted"/>
<organism evidence="1">
    <name type="scientific">Streptomyces sp. SID7499</name>
    <dbReference type="NCBI Taxonomy" id="2706086"/>
    <lineage>
        <taxon>Bacteria</taxon>
        <taxon>Bacillati</taxon>
        <taxon>Actinomycetota</taxon>
        <taxon>Actinomycetes</taxon>
        <taxon>Kitasatosporales</taxon>
        <taxon>Streptomycetaceae</taxon>
        <taxon>Streptomyces</taxon>
    </lineage>
</organism>
<protein>
    <submittedName>
        <fullName evidence="1">Uncharacterized protein</fullName>
    </submittedName>
</protein>
<dbReference type="InterPro" id="IPR007554">
    <property type="entry name" value="Glycerophosphate_synth"/>
</dbReference>
<name>A0A6G3WLA5_9ACTN</name>
<dbReference type="AlphaFoldDB" id="A0A6G3WLA5"/>
<dbReference type="GO" id="GO:0047355">
    <property type="term" value="F:CDP-glycerol glycerophosphotransferase activity"/>
    <property type="evidence" value="ECO:0007669"/>
    <property type="project" value="InterPro"/>
</dbReference>
<gene>
    <name evidence="1" type="ORF">G3M58_07165</name>
</gene>
<evidence type="ECO:0000313" key="1">
    <source>
        <dbReference type="EMBL" id="NEE06213.1"/>
    </source>
</evidence>
<dbReference type="Pfam" id="PF04464">
    <property type="entry name" value="Glyphos_transf"/>
    <property type="match status" value="1"/>
</dbReference>
<reference evidence="1" key="1">
    <citation type="submission" date="2020-01" db="EMBL/GenBank/DDBJ databases">
        <title>Insect and environment-associated Actinomycetes.</title>
        <authorList>
            <person name="Currrie C."/>
            <person name="Chevrette M."/>
            <person name="Carlson C."/>
            <person name="Stubbendieck R."/>
            <person name="Wendt-Pienkowski E."/>
        </authorList>
    </citation>
    <scope>NUCLEOTIDE SEQUENCE</scope>
    <source>
        <strain evidence="1">SID7499</strain>
    </source>
</reference>
<feature type="non-terminal residue" evidence="1">
    <location>
        <position position="1"/>
    </location>
</feature>
<sequence length="34" mass="3926">EAAALRTAFRERFCPYDDGHAAERVVRRFFAPSL</sequence>
<dbReference type="GO" id="GO:0016020">
    <property type="term" value="C:membrane"/>
    <property type="evidence" value="ECO:0007669"/>
    <property type="project" value="InterPro"/>
</dbReference>
<accession>A0A6G3WLA5</accession>
<comment type="caution">
    <text evidence="1">The sequence shown here is derived from an EMBL/GenBank/DDBJ whole genome shotgun (WGS) entry which is preliminary data.</text>
</comment>